<evidence type="ECO:0000313" key="2">
    <source>
        <dbReference type="EMBL" id="TFJ85296.1"/>
    </source>
</evidence>
<feature type="region of interest" description="Disordered" evidence="1">
    <location>
        <begin position="352"/>
        <end position="380"/>
    </location>
</feature>
<feature type="region of interest" description="Disordered" evidence="1">
    <location>
        <begin position="95"/>
        <end position="114"/>
    </location>
</feature>
<name>A0A4D9D1M9_9STRA</name>
<proteinExistence type="predicted"/>
<sequence length="380" mass="41743">MREPGGVPWSLYLEDDTASVRAVFTVDKLPPIAALEEGGREGGKMMVVENWVCVAGRAEGWGEGRREKEGTGRKKRGREEVSHCLEVSAWRCGRGKGGEEGREGQEEGGRAASIALEREGERRRKEKKRWLVVEELGVCGGWEGRGCLWKDDDSRGFVGRAQTREDDSALGGCLWTRLEFLSFSPSTSPFHAPYLLPCNAQHRHRSLAFLAWTLRLRGQLQRKVLSPSLPPSPPPSSRREGREGGRKRTREGGREGMAAYRCRREDAAAALEPGVYAWAKLLSGLQPLRMDPPPSEFASHCLGKLPCPAVFGGLPAPEDKESLSPPTLVDLPSLSCLRQTIAVRARMALEGREGRKEGGREGGREGGWLAIRGEERGGEA</sequence>
<evidence type="ECO:0000256" key="1">
    <source>
        <dbReference type="SAM" id="MobiDB-lite"/>
    </source>
</evidence>
<protein>
    <submittedName>
        <fullName evidence="2">Uncharacterized protein</fullName>
    </submittedName>
</protein>
<reference evidence="2 3" key="1">
    <citation type="submission" date="2019-01" db="EMBL/GenBank/DDBJ databases">
        <title>Nuclear Genome Assembly of the Microalgal Biofuel strain Nannochloropsis salina CCMP1776.</title>
        <authorList>
            <person name="Hovde B."/>
        </authorList>
    </citation>
    <scope>NUCLEOTIDE SEQUENCE [LARGE SCALE GENOMIC DNA]</scope>
    <source>
        <strain evidence="2 3">CCMP1776</strain>
    </source>
</reference>
<dbReference type="AlphaFoldDB" id="A0A4D9D1M9"/>
<feature type="region of interest" description="Disordered" evidence="1">
    <location>
        <begin position="223"/>
        <end position="256"/>
    </location>
</feature>
<gene>
    <name evidence="2" type="ORF">NSK_003719</name>
</gene>
<organism evidence="2 3">
    <name type="scientific">Nannochloropsis salina CCMP1776</name>
    <dbReference type="NCBI Taxonomy" id="1027361"/>
    <lineage>
        <taxon>Eukaryota</taxon>
        <taxon>Sar</taxon>
        <taxon>Stramenopiles</taxon>
        <taxon>Ochrophyta</taxon>
        <taxon>Eustigmatophyceae</taxon>
        <taxon>Eustigmatales</taxon>
        <taxon>Monodopsidaceae</taxon>
        <taxon>Microchloropsis</taxon>
        <taxon>Microchloropsis salina</taxon>
    </lineage>
</organism>
<dbReference type="Proteomes" id="UP000355283">
    <property type="component" value="Unassembled WGS sequence"/>
</dbReference>
<evidence type="ECO:0000313" key="3">
    <source>
        <dbReference type="Proteomes" id="UP000355283"/>
    </source>
</evidence>
<dbReference type="EMBL" id="SDOX01000016">
    <property type="protein sequence ID" value="TFJ85296.1"/>
    <property type="molecule type" value="Genomic_DNA"/>
</dbReference>
<feature type="compositionally biased region" description="Basic and acidic residues" evidence="1">
    <location>
        <begin position="352"/>
        <end position="364"/>
    </location>
</feature>
<comment type="caution">
    <text evidence="2">The sequence shown here is derived from an EMBL/GenBank/DDBJ whole genome shotgun (WGS) entry which is preliminary data.</text>
</comment>
<keyword evidence="3" id="KW-1185">Reference proteome</keyword>
<accession>A0A4D9D1M9</accession>
<feature type="compositionally biased region" description="Basic and acidic residues" evidence="1">
    <location>
        <begin position="96"/>
        <end position="109"/>
    </location>
</feature>
<feature type="compositionally biased region" description="Basic and acidic residues" evidence="1">
    <location>
        <begin position="237"/>
        <end position="254"/>
    </location>
</feature>